<reference evidence="2 3" key="1">
    <citation type="submission" date="2020-10" db="EMBL/GenBank/DDBJ databases">
        <title>ChiBAC.</title>
        <authorList>
            <person name="Zenner C."/>
            <person name="Hitch T.C.A."/>
            <person name="Clavel T."/>
        </authorList>
    </citation>
    <scope>NUCLEOTIDE SEQUENCE [LARGE SCALE GENOMIC DNA]</scope>
    <source>
        <strain evidence="2 3">DSM 109015</strain>
    </source>
</reference>
<dbReference type="EMBL" id="JADCKC010000002">
    <property type="protein sequence ID" value="MBE5037955.1"/>
    <property type="molecule type" value="Genomic_DNA"/>
</dbReference>
<dbReference type="PANTHER" id="PTHR43242">
    <property type="entry name" value="NAD(P)-BINDING ROSSMANN-FOLD SUPERFAMILY PROTEIN"/>
    <property type="match status" value="1"/>
</dbReference>
<dbReference type="PANTHER" id="PTHR43242:SF1">
    <property type="entry name" value="NAD(P)-BINDING ROSSMANN-FOLD SUPERFAMILY PROTEIN"/>
    <property type="match status" value="1"/>
</dbReference>
<keyword evidence="3" id="KW-1185">Reference proteome</keyword>
<organism evidence="2 3">
    <name type="scientific">Gemmiger gallinarum</name>
    <dbReference type="NCBI Taxonomy" id="2779354"/>
    <lineage>
        <taxon>Bacteria</taxon>
        <taxon>Bacillati</taxon>
        <taxon>Bacillota</taxon>
        <taxon>Clostridia</taxon>
        <taxon>Eubacteriales</taxon>
        <taxon>Gemmiger</taxon>
    </lineage>
</organism>
<dbReference type="SUPFAM" id="SSF51735">
    <property type="entry name" value="NAD(P)-binding Rossmann-fold domains"/>
    <property type="match status" value="1"/>
</dbReference>
<dbReference type="InterPro" id="IPR036291">
    <property type="entry name" value="NAD(P)-bd_dom_sf"/>
</dbReference>
<feature type="domain" description="RmlD-like substrate binding" evidence="1">
    <location>
        <begin position="3"/>
        <end position="245"/>
    </location>
</feature>
<dbReference type="RefSeq" id="WP_193501681.1">
    <property type="nucleotide sequence ID" value="NZ_JADCKC010000002.1"/>
</dbReference>
<sequence>MKKVLVSGAGGFVGARTLQQLAGRVQLEAFPRGMTARASREELLAFVRAAEPEVIVHTAAISDTGYSEAHPQESRRANVELTLWMAQAARETGARLVCFSSDQVYAGLPGKGPFAEDEVRTPANVYGRHKLEAEQRVLDLLPDAVMLRATWMYDLPGRGLPIRGNLPLNLLDAALHGREAVFSDREYRGVTYVRQAIENLLPAMDLPGGSYNFGSENPLTMYDTAAEFCRVMDILPRLVRGDRVRSLAMDCARARQAGIAFDDTARGIRRCLKEYGL</sequence>
<gene>
    <name evidence="2" type="ORF">INF35_09180</name>
</gene>
<accession>A0ABR9R479</accession>
<evidence type="ECO:0000313" key="3">
    <source>
        <dbReference type="Proteomes" id="UP000768567"/>
    </source>
</evidence>
<dbReference type="Proteomes" id="UP000768567">
    <property type="component" value="Unassembled WGS sequence"/>
</dbReference>
<name>A0ABR9R479_9FIRM</name>
<proteinExistence type="predicted"/>
<dbReference type="Pfam" id="PF04321">
    <property type="entry name" value="RmlD_sub_bind"/>
    <property type="match status" value="1"/>
</dbReference>
<dbReference type="InterPro" id="IPR029903">
    <property type="entry name" value="RmlD-like-bd"/>
</dbReference>
<evidence type="ECO:0000259" key="1">
    <source>
        <dbReference type="Pfam" id="PF04321"/>
    </source>
</evidence>
<protein>
    <submittedName>
        <fullName evidence="2">Sugar nucleotide-binding protein</fullName>
    </submittedName>
</protein>
<comment type="caution">
    <text evidence="2">The sequence shown here is derived from an EMBL/GenBank/DDBJ whole genome shotgun (WGS) entry which is preliminary data.</text>
</comment>
<evidence type="ECO:0000313" key="2">
    <source>
        <dbReference type="EMBL" id="MBE5037955.1"/>
    </source>
</evidence>
<dbReference type="Gene3D" id="3.40.50.720">
    <property type="entry name" value="NAD(P)-binding Rossmann-like Domain"/>
    <property type="match status" value="1"/>
</dbReference>